<sequence length="107" mass="12197">MEFKSELASLSMGSTNFGLFTILERFDDFRFKWEREDWRRAGTSSSGTPSRTSKPSWTWAANGTRFEYECHDIGHLAHFRRRGLVEGPVFVQSVFGISAASLPTQKT</sequence>
<gene>
    <name evidence="1" type="ORF">ACFQH9_04655</name>
</gene>
<organism evidence="1 2">
    <name type="scientific">Pseudonocardia lutea</name>
    <dbReference type="NCBI Taxonomy" id="2172015"/>
    <lineage>
        <taxon>Bacteria</taxon>
        <taxon>Bacillati</taxon>
        <taxon>Actinomycetota</taxon>
        <taxon>Actinomycetes</taxon>
        <taxon>Pseudonocardiales</taxon>
        <taxon>Pseudonocardiaceae</taxon>
        <taxon>Pseudonocardia</taxon>
    </lineage>
</organism>
<proteinExistence type="predicted"/>
<name>A0ABW1I1J7_9PSEU</name>
<keyword evidence="2" id="KW-1185">Reference proteome</keyword>
<dbReference type="InterPro" id="IPR008567">
    <property type="entry name" value="BKACE"/>
</dbReference>
<dbReference type="EMBL" id="JBHSQK010000007">
    <property type="protein sequence ID" value="MFC5947562.1"/>
    <property type="molecule type" value="Genomic_DNA"/>
</dbReference>
<dbReference type="Gene3D" id="3.20.20.70">
    <property type="entry name" value="Aldolase class I"/>
    <property type="match status" value="1"/>
</dbReference>
<dbReference type="InterPro" id="IPR013785">
    <property type="entry name" value="Aldolase_TIM"/>
</dbReference>
<reference evidence="2" key="1">
    <citation type="journal article" date="2019" name="Int. J. Syst. Evol. Microbiol.">
        <title>The Global Catalogue of Microorganisms (GCM) 10K type strain sequencing project: providing services to taxonomists for standard genome sequencing and annotation.</title>
        <authorList>
            <consortium name="The Broad Institute Genomics Platform"/>
            <consortium name="The Broad Institute Genome Sequencing Center for Infectious Disease"/>
            <person name="Wu L."/>
            <person name="Ma J."/>
        </authorList>
    </citation>
    <scope>NUCLEOTIDE SEQUENCE [LARGE SCALE GENOMIC DNA]</scope>
    <source>
        <strain evidence="2">CGMCC 4.7397</strain>
    </source>
</reference>
<dbReference type="RefSeq" id="WP_379564526.1">
    <property type="nucleotide sequence ID" value="NZ_JBHSQK010000007.1"/>
</dbReference>
<comment type="caution">
    <text evidence="1">The sequence shown here is derived from an EMBL/GenBank/DDBJ whole genome shotgun (WGS) entry which is preliminary data.</text>
</comment>
<dbReference type="Proteomes" id="UP001596119">
    <property type="component" value="Unassembled WGS sequence"/>
</dbReference>
<accession>A0ABW1I1J7</accession>
<evidence type="ECO:0000313" key="2">
    <source>
        <dbReference type="Proteomes" id="UP001596119"/>
    </source>
</evidence>
<protein>
    <submittedName>
        <fullName evidence="1">3-keto-5-aminohexanoate cleavage protein</fullName>
    </submittedName>
</protein>
<dbReference type="Pfam" id="PF05853">
    <property type="entry name" value="BKACE"/>
    <property type="match status" value="1"/>
</dbReference>
<evidence type="ECO:0000313" key="1">
    <source>
        <dbReference type="EMBL" id="MFC5947562.1"/>
    </source>
</evidence>